<feature type="compositionally biased region" description="Basic residues" evidence="1">
    <location>
        <begin position="491"/>
        <end position="502"/>
    </location>
</feature>
<dbReference type="Gene3D" id="2.30.30.140">
    <property type="match status" value="1"/>
</dbReference>
<protein>
    <recommendedName>
        <fullName evidence="3">Tudor domain-containing protein</fullName>
    </recommendedName>
</protein>
<dbReference type="EMBL" id="HBEL01008546">
    <property type="protein sequence ID" value="CAD8407965.1"/>
    <property type="molecule type" value="Transcribed_RNA"/>
</dbReference>
<feature type="compositionally biased region" description="Polar residues" evidence="1">
    <location>
        <begin position="477"/>
        <end position="490"/>
    </location>
</feature>
<organism evidence="2">
    <name type="scientific">Proboscia inermis</name>
    <dbReference type="NCBI Taxonomy" id="420281"/>
    <lineage>
        <taxon>Eukaryota</taxon>
        <taxon>Sar</taxon>
        <taxon>Stramenopiles</taxon>
        <taxon>Ochrophyta</taxon>
        <taxon>Bacillariophyta</taxon>
        <taxon>Coscinodiscophyceae</taxon>
        <taxon>Rhizosoleniophycidae</taxon>
        <taxon>Rhizosoleniales</taxon>
        <taxon>Rhizosoleniaceae</taxon>
        <taxon>Proboscia</taxon>
    </lineage>
</organism>
<evidence type="ECO:0008006" key="3">
    <source>
        <dbReference type="Google" id="ProtNLM"/>
    </source>
</evidence>
<gene>
    <name evidence="2" type="ORF">PINE0816_LOCUS4085</name>
</gene>
<reference evidence="2" key="1">
    <citation type="submission" date="2021-01" db="EMBL/GenBank/DDBJ databases">
        <authorList>
            <person name="Corre E."/>
            <person name="Pelletier E."/>
            <person name="Niang G."/>
            <person name="Scheremetjew M."/>
            <person name="Finn R."/>
            <person name="Kale V."/>
            <person name="Holt S."/>
            <person name="Cochrane G."/>
            <person name="Meng A."/>
            <person name="Brown T."/>
            <person name="Cohen L."/>
        </authorList>
    </citation>
    <scope>NUCLEOTIDE SEQUENCE</scope>
    <source>
        <strain evidence="2">CCAP1064/1</strain>
    </source>
</reference>
<name>A0A7S0C071_9STRA</name>
<dbReference type="AlphaFoldDB" id="A0A7S0C071"/>
<evidence type="ECO:0000256" key="1">
    <source>
        <dbReference type="SAM" id="MobiDB-lite"/>
    </source>
</evidence>
<proteinExistence type="predicted"/>
<accession>A0A7S0C071</accession>
<dbReference type="SUPFAM" id="SSF63748">
    <property type="entry name" value="Tudor/PWWP/MBT"/>
    <property type="match status" value="1"/>
</dbReference>
<sequence length="502" mass="55576">MKTEEEGEKRSLEGEIKKVSKTREGFALNVSRVTEMVQRNVSTTVKMIKEQDGGEGTISTRGDFVFSQLPSDAKIGSNTKRKKVKKKFLQEKTKTKKNILKGEGRFKSTRQVVNETVGTQFKEGKRRIKSTSAGKSNLLAALKPSSDATTALKGKMIQELEIGLKKHAIQLDSTCPIMKNRDISAELKNSNANFPCHVLNEVNSKSSTKLPKGLIVENDHDRAHKSKSGGENDMSCDDRDENRDKCEEVFENTSDNYSGKGTMSKNSSTFKFSSAMKNAKVKKAEPENLVSSTSLDRRCDQKSNTATRKKFKNSQCSDDCSSIICTSEVNIHSGIADKCINNDRVDVEYSGINEVTPEFQNSPCTVKRTKKSNHLVKSKSVAASIVRGKDVNSRVFARYTNGVFYWGKIEMVSLDKKTKKNVYLVTFDDGDVLGGLKDDHVLTIEEDAKKKKSKCIPDIKKSNKRMSARLNRKPTLSVGNTAGTSGGSANKTRKKCRLSGVC</sequence>
<feature type="region of interest" description="Disordered" evidence="1">
    <location>
        <begin position="475"/>
        <end position="502"/>
    </location>
</feature>
<evidence type="ECO:0000313" key="2">
    <source>
        <dbReference type="EMBL" id="CAD8407965.1"/>
    </source>
</evidence>
<feature type="region of interest" description="Disordered" evidence="1">
    <location>
        <begin position="214"/>
        <end position="241"/>
    </location>
</feature>